<dbReference type="OrthoDB" id="5192391at2"/>
<dbReference type="Proteomes" id="UP000093412">
    <property type="component" value="Unassembled WGS sequence"/>
</dbReference>
<proteinExistence type="predicted"/>
<dbReference type="Proteomes" id="UP000076447">
    <property type="component" value="Unassembled WGS sequence"/>
</dbReference>
<dbReference type="AlphaFoldDB" id="A0A163QAM7"/>
<dbReference type="EMBL" id="LRIE01000083">
    <property type="protein sequence ID" value="KZM33961.1"/>
    <property type="molecule type" value="Genomic_DNA"/>
</dbReference>
<dbReference type="STRING" id="43678.OJAG_34450"/>
<feature type="transmembrane region" description="Helical" evidence="1">
    <location>
        <begin position="26"/>
        <end position="44"/>
    </location>
</feature>
<organism evidence="2 4">
    <name type="scientific">Oerskovia enterophila</name>
    <dbReference type="NCBI Taxonomy" id="43678"/>
    <lineage>
        <taxon>Bacteria</taxon>
        <taxon>Bacillati</taxon>
        <taxon>Actinomycetota</taxon>
        <taxon>Actinomycetes</taxon>
        <taxon>Micrococcales</taxon>
        <taxon>Cellulomonadaceae</taxon>
        <taxon>Oerskovia</taxon>
    </lineage>
</organism>
<evidence type="ECO:0000313" key="5">
    <source>
        <dbReference type="Proteomes" id="UP000093412"/>
    </source>
</evidence>
<evidence type="ECO:0000313" key="4">
    <source>
        <dbReference type="Proteomes" id="UP000076447"/>
    </source>
</evidence>
<keyword evidence="5" id="KW-1185">Reference proteome</keyword>
<gene>
    <name evidence="3" type="ORF">OERS_16530</name>
    <name evidence="2" type="ORF">OJAG_34450</name>
</gene>
<sequence>MTSTIDRLPAPTVARVRRPTWRDPRLVLGIVLVAGSVALGSWAVSTAGRTVAVYAAAGPLTPGETLDVSALRTVDVRLGAQEDDYFVAGEAVPEELVALRVVGDGELVPRSAVGDAAELAVRPVAISVTGGLSDRVTDGALVDVWFVPDPDTTTGAGGAGKDVAPVPEPPYELVGQVVVAQVAEASSTLVSGGATTLHVLVPTDSLPEVLGALAAEGEIAVVPVAGGAS</sequence>
<name>A0A163QAM7_9CELL</name>
<evidence type="ECO:0008006" key="6">
    <source>
        <dbReference type="Google" id="ProtNLM"/>
    </source>
</evidence>
<dbReference type="PATRIC" id="fig|43678.3.peg.3608"/>
<evidence type="ECO:0000313" key="3">
    <source>
        <dbReference type="EMBL" id="OCI31672.1"/>
    </source>
</evidence>
<keyword evidence="1" id="KW-0472">Membrane</keyword>
<evidence type="ECO:0000256" key="1">
    <source>
        <dbReference type="SAM" id="Phobius"/>
    </source>
</evidence>
<evidence type="ECO:0000313" key="2">
    <source>
        <dbReference type="EMBL" id="KZM33961.1"/>
    </source>
</evidence>
<reference evidence="2 4" key="1">
    <citation type="submission" date="2016-01" db="EMBL/GenBank/DDBJ databases">
        <title>Genome sequence of Oerskovia enterophila VJag, an agar and cellulose degrading bacterium.</title>
        <authorList>
            <person name="Poehlein A."/>
            <person name="Jag V."/>
            <person name="Bengelsdorf F."/>
            <person name="Duerre P."/>
            <person name="Daniel R."/>
        </authorList>
    </citation>
    <scope>NUCLEOTIDE SEQUENCE [LARGE SCALE GENOMIC DNA]</scope>
    <source>
        <strain evidence="2 4">VJag</strain>
    </source>
</reference>
<reference evidence="3 5" key="2">
    <citation type="submission" date="2016-06" db="EMBL/GenBank/DDBJ databases">
        <title>Genome sequence of Oerskovia enterophila DSM 43852.</title>
        <authorList>
            <person name="Poehlein A."/>
            <person name="Jag V."/>
            <person name="Bengelsdorf F.R."/>
            <person name="Daniel R."/>
            <person name="Duerre P."/>
        </authorList>
    </citation>
    <scope>NUCLEOTIDE SEQUENCE [LARGE SCALE GENOMIC DNA]</scope>
    <source>
        <strain evidence="3 5">DSM 43852</strain>
    </source>
</reference>
<accession>A0A163QAM7</accession>
<keyword evidence="1" id="KW-1133">Transmembrane helix</keyword>
<dbReference type="RefSeq" id="WP_068625414.1">
    <property type="nucleotide sequence ID" value="NZ_LRIE01000083.1"/>
</dbReference>
<comment type="caution">
    <text evidence="2">The sequence shown here is derived from an EMBL/GenBank/DDBJ whole genome shotgun (WGS) entry which is preliminary data.</text>
</comment>
<protein>
    <recommendedName>
        <fullName evidence="6">SAF domain-containing protein</fullName>
    </recommendedName>
</protein>
<dbReference type="EMBL" id="MAQA01000015">
    <property type="protein sequence ID" value="OCI31672.1"/>
    <property type="molecule type" value="Genomic_DNA"/>
</dbReference>
<keyword evidence="1" id="KW-0812">Transmembrane</keyword>